<evidence type="ECO:0000313" key="2">
    <source>
        <dbReference type="Proteomes" id="UP000719412"/>
    </source>
</evidence>
<evidence type="ECO:0000313" key="1">
    <source>
        <dbReference type="EMBL" id="KAH0817106.1"/>
    </source>
</evidence>
<accession>A0A8J6HNA7</accession>
<keyword evidence="2" id="KW-1185">Reference proteome</keyword>
<sequence length="312" mass="35863">MGFEKKEVTFRQVTKEEKGPNIANFADIFIFKSTLQTTQRNDDKKESENVLVVGQKNQTLALCDEASIISLVDKAVAHHLALKARKFTMKNVRTVENLSLPRQQVSRSDWARHPPFDLPISESDQQPLILIGQDNIHLTIARKHKNGMKAHTFHICDHEYLDDDLHEIVKRSFTTEAFGVNLNCSKANKDEARAQEIMEKTARRVGDRFEIDDIILPENKMQCDDWNVLKEEWYKTEIFVNNTARKFKTTSTMVMHASFLLMKPLSKILDAGDVLMDFHQSAALAMKKGIQHGHSNVHRDPLNRLQEYPITL</sequence>
<gene>
    <name evidence="1" type="ORF">GEV33_005685</name>
</gene>
<dbReference type="AlphaFoldDB" id="A0A8J6HNA7"/>
<protein>
    <submittedName>
        <fullName evidence="1">Uncharacterized protein</fullName>
    </submittedName>
</protein>
<organism evidence="1 2">
    <name type="scientific">Tenebrio molitor</name>
    <name type="common">Yellow mealworm beetle</name>
    <dbReference type="NCBI Taxonomy" id="7067"/>
    <lineage>
        <taxon>Eukaryota</taxon>
        <taxon>Metazoa</taxon>
        <taxon>Ecdysozoa</taxon>
        <taxon>Arthropoda</taxon>
        <taxon>Hexapoda</taxon>
        <taxon>Insecta</taxon>
        <taxon>Pterygota</taxon>
        <taxon>Neoptera</taxon>
        <taxon>Endopterygota</taxon>
        <taxon>Coleoptera</taxon>
        <taxon>Polyphaga</taxon>
        <taxon>Cucujiformia</taxon>
        <taxon>Tenebrionidae</taxon>
        <taxon>Tenebrio</taxon>
    </lineage>
</organism>
<comment type="caution">
    <text evidence="1">The sequence shown here is derived from an EMBL/GenBank/DDBJ whole genome shotgun (WGS) entry which is preliminary data.</text>
</comment>
<dbReference type="Proteomes" id="UP000719412">
    <property type="component" value="Unassembled WGS sequence"/>
</dbReference>
<reference evidence="1" key="2">
    <citation type="submission" date="2021-08" db="EMBL/GenBank/DDBJ databases">
        <authorList>
            <person name="Eriksson T."/>
        </authorList>
    </citation>
    <scope>NUCLEOTIDE SEQUENCE</scope>
    <source>
        <strain evidence="1">Stoneville</strain>
        <tissue evidence="1">Whole head</tissue>
    </source>
</reference>
<name>A0A8J6HNA7_TENMO</name>
<dbReference type="EMBL" id="JABDTM020020299">
    <property type="protein sequence ID" value="KAH0817106.1"/>
    <property type="molecule type" value="Genomic_DNA"/>
</dbReference>
<reference evidence="1" key="1">
    <citation type="journal article" date="2020" name="J Insects Food Feed">
        <title>The yellow mealworm (Tenebrio molitor) genome: a resource for the emerging insects as food and feed industry.</title>
        <authorList>
            <person name="Eriksson T."/>
            <person name="Andere A."/>
            <person name="Kelstrup H."/>
            <person name="Emery V."/>
            <person name="Picard C."/>
        </authorList>
    </citation>
    <scope>NUCLEOTIDE SEQUENCE</scope>
    <source>
        <strain evidence="1">Stoneville</strain>
        <tissue evidence="1">Whole head</tissue>
    </source>
</reference>
<proteinExistence type="predicted"/>